<evidence type="ECO:0000313" key="2">
    <source>
        <dbReference type="Proteomes" id="UP000295985"/>
    </source>
</evidence>
<sequence length="76" mass="8334">MTAAALQTNPDAPPYFNVAPKKRGISPKYGNSWLAFLQISFLPPAGGRIGREINDKIRYWGQGADEAATTRLIKSQ</sequence>
<evidence type="ECO:0000313" key="1">
    <source>
        <dbReference type="EMBL" id="PWC24740.1"/>
    </source>
</evidence>
<proteinExistence type="predicted"/>
<organism evidence="1 2">
    <name type="scientific">Brenneria nigrifluens DSM 30175 = ATCC 13028</name>
    <dbReference type="NCBI Taxonomy" id="1121120"/>
    <lineage>
        <taxon>Bacteria</taxon>
        <taxon>Pseudomonadati</taxon>
        <taxon>Pseudomonadota</taxon>
        <taxon>Gammaproteobacteria</taxon>
        <taxon>Enterobacterales</taxon>
        <taxon>Pectobacteriaceae</taxon>
        <taxon>Brenneria</taxon>
    </lineage>
</organism>
<dbReference type="EMBL" id="QDKK01000010">
    <property type="protein sequence ID" value="PWC24740.1"/>
    <property type="molecule type" value="Genomic_DNA"/>
</dbReference>
<name>A0A2U1USW6_9GAMM</name>
<dbReference type="Proteomes" id="UP000295985">
    <property type="component" value="Unassembled WGS sequence"/>
</dbReference>
<gene>
    <name evidence="1" type="ORF">DDT54_07330</name>
</gene>
<reference evidence="1 2" key="1">
    <citation type="submission" date="2018-04" db="EMBL/GenBank/DDBJ databases">
        <title>Brenneria corticis sp.nov.</title>
        <authorList>
            <person name="Li Y."/>
        </authorList>
    </citation>
    <scope>NUCLEOTIDE SEQUENCE [LARGE SCALE GENOMIC DNA]</scope>
    <source>
        <strain evidence="1 2">LMG 2694</strain>
    </source>
</reference>
<dbReference type="AlphaFoldDB" id="A0A2U1USW6"/>
<accession>A0A2U1USW6</accession>
<comment type="caution">
    <text evidence="1">The sequence shown here is derived from an EMBL/GenBank/DDBJ whole genome shotgun (WGS) entry which is preliminary data.</text>
</comment>
<protein>
    <submittedName>
        <fullName evidence="1">Uncharacterized protein</fullName>
    </submittedName>
</protein>